<dbReference type="EMBL" id="CALNXK010000008">
    <property type="protein sequence ID" value="CAH3040428.1"/>
    <property type="molecule type" value="Genomic_DNA"/>
</dbReference>
<evidence type="ECO:0000259" key="2">
    <source>
        <dbReference type="PROSITE" id="PS50022"/>
    </source>
</evidence>
<sequence>MEDGGITNRSIVASTRSFGNNPERFGPQQARLRWSLGYRADPVEVKETSFHFLMVKLPQEMVITGIATQGLGKEWVTKYELLSRQHETSFVRFREVNGTVKKFEGNTDGDKIKYNPVPIPKKASEVLFVPTEWHGNIALRFELYGCSKGK</sequence>
<gene>
    <name evidence="3" type="ORF">PLOB_00045680</name>
</gene>
<feature type="non-terminal residue" evidence="3">
    <location>
        <position position="150"/>
    </location>
</feature>
<dbReference type="InterPro" id="IPR000421">
    <property type="entry name" value="FA58C"/>
</dbReference>
<feature type="compositionally biased region" description="Polar residues" evidence="1">
    <location>
        <begin position="7"/>
        <end position="20"/>
    </location>
</feature>
<dbReference type="PROSITE" id="PS50022">
    <property type="entry name" value="FA58C_3"/>
    <property type="match status" value="1"/>
</dbReference>
<dbReference type="PANTHER" id="PTHR24543:SF335">
    <property type="entry name" value="EGF-LIKE REPEAT AND DISCOIDIN I-LIKE DOMAIN-CONTAINING PROTEIN 3"/>
    <property type="match status" value="1"/>
</dbReference>
<comment type="caution">
    <text evidence="3">The sequence shown here is derived from an EMBL/GenBank/DDBJ whole genome shotgun (WGS) entry which is preliminary data.</text>
</comment>
<evidence type="ECO:0000313" key="4">
    <source>
        <dbReference type="Proteomes" id="UP001159405"/>
    </source>
</evidence>
<evidence type="ECO:0000256" key="1">
    <source>
        <dbReference type="SAM" id="MobiDB-lite"/>
    </source>
</evidence>
<keyword evidence="4" id="KW-1185">Reference proteome</keyword>
<organism evidence="3 4">
    <name type="scientific">Porites lobata</name>
    <dbReference type="NCBI Taxonomy" id="104759"/>
    <lineage>
        <taxon>Eukaryota</taxon>
        <taxon>Metazoa</taxon>
        <taxon>Cnidaria</taxon>
        <taxon>Anthozoa</taxon>
        <taxon>Hexacorallia</taxon>
        <taxon>Scleractinia</taxon>
        <taxon>Fungiina</taxon>
        <taxon>Poritidae</taxon>
        <taxon>Porites</taxon>
    </lineage>
</organism>
<dbReference type="Pfam" id="PF00754">
    <property type="entry name" value="F5_F8_type_C"/>
    <property type="match status" value="1"/>
</dbReference>
<dbReference type="PANTHER" id="PTHR24543">
    <property type="entry name" value="MULTICOPPER OXIDASE-RELATED"/>
    <property type="match status" value="1"/>
</dbReference>
<feature type="region of interest" description="Disordered" evidence="1">
    <location>
        <begin position="1"/>
        <end position="24"/>
    </location>
</feature>
<dbReference type="InterPro" id="IPR008979">
    <property type="entry name" value="Galactose-bd-like_sf"/>
</dbReference>
<proteinExistence type="predicted"/>
<dbReference type="SUPFAM" id="SSF49785">
    <property type="entry name" value="Galactose-binding domain-like"/>
    <property type="match status" value="1"/>
</dbReference>
<protein>
    <recommendedName>
        <fullName evidence="2">F5/8 type C domain-containing protein</fullName>
    </recommendedName>
</protein>
<dbReference type="CDD" id="cd00057">
    <property type="entry name" value="FA58C"/>
    <property type="match status" value="1"/>
</dbReference>
<accession>A0ABN8N4T6</accession>
<evidence type="ECO:0000313" key="3">
    <source>
        <dbReference type="EMBL" id="CAH3040428.1"/>
    </source>
</evidence>
<dbReference type="PROSITE" id="PS01286">
    <property type="entry name" value="FA58C_2"/>
    <property type="match status" value="1"/>
</dbReference>
<dbReference type="Proteomes" id="UP001159405">
    <property type="component" value="Unassembled WGS sequence"/>
</dbReference>
<dbReference type="Gene3D" id="2.60.120.260">
    <property type="entry name" value="Galactose-binding domain-like"/>
    <property type="match status" value="1"/>
</dbReference>
<name>A0ABN8N4T6_9CNID</name>
<reference evidence="3 4" key="1">
    <citation type="submission" date="2022-05" db="EMBL/GenBank/DDBJ databases">
        <authorList>
            <consortium name="Genoscope - CEA"/>
            <person name="William W."/>
        </authorList>
    </citation>
    <scope>NUCLEOTIDE SEQUENCE [LARGE SCALE GENOMIC DNA]</scope>
</reference>
<feature type="domain" description="F5/8 type C" evidence="2">
    <location>
        <begin position="1"/>
        <end position="146"/>
    </location>
</feature>